<dbReference type="AlphaFoldDB" id="A0A6M0RJG9"/>
<keyword evidence="3" id="KW-1133">Transmembrane helix</keyword>
<comment type="caution">
    <text evidence="5">The sequence shown here is derived from an EMBL/GenBank/DDBJ whole genome shotgun (WGS) entry which is preliminary data.</text>
</comment>
<dbReference type="GO" id="GO:0016020">
    <property type="term" value="C:membrane"/>
    <property type="evidence" value="ECO:0007669"/>
    <property type="project" value="UniProtKB-SubCell"/>
</dbReference>
<gene>
    <name evidence="5" type="ORF">DXZ20_08970</name>
</gene>
<evidence type="ECO:0000313" key="6">
    <source>
        <dbReference type="Proteomes" id="UP000481033"/>
    </source>
</evidence>
<dbReference type="Gene3D" id="3.40.50.300">
    <property type="entry name" value="P-loop containing nucleotide triphosphate hydrolases"/>
    <property type="match status" value="1"/>
</dbReference>
<comment type="subcellular location">
    <subcellularLocation>
        <location evidence="1">Membrane</location>
        <topology evidence="1">Multi-pass membrane protein</topology>
    </subcellularLocation>
</comment>
<evidence type="ECO:0000256" key="3">
    <source>
        <dbReference type="ARBA" id="ARBA00022989"/>
    </source>
</evidence>
<dbReference type="RefSeq" id="WP_163697696.1">
    <property type="nucleotide sequence ID" value="NZ_QXHD01000004.1"/>
</dbReference>
<sequence>MDIAIKRPILIGGLGLSASLWLLDVVHHMPMDGSLVLGAIALGSGVWWFSQQRQRSVVPAIPKQVTVQRDAIDQALDRTDQLIELLLTENSQAAAQAELYRTDYDLLLDSLERIDLKVAITGNKATGKTTLLTCLQTAETAALTFTEPSDDISDADLVLLVIAGDMTASELNRLETLVSGGYQVLVVLNKQDQYTPMDQAVVLDRIKGRVAERNVEAVAIAANPNPIKVRRHAESGEILEFFEQSAADLEALTQKLDSFAAEPSSLVMATTLRQTKALQQRITASLNEYRRQKAMPVIEKMQWIAAGTAFANPIVTVDLLATAAINGQLVLDIGTIYGQKFSMDQAKAAAGTIAELTVKLGLVELASQALGTVLKSHVTTYLAGGAVQGISAAYLTRLAGLTLIDYFEEQSLLDTTELNFEGLGSRLQTLFQQARQSLALKDFVTQALPHLPKASTVAS</sequence>
<evidence type="ECO:0000256" key="1">
    <source>
        <dbReference type="ARBA" id="ARBA00004141"/>
    </source>
</evidence>
<keyword evidence="4" id="KW-0472">Membrane</keyword>
<dbReference type="InterPro" id="IPR027417">
    <property type="entry name" value="P-loop_NTPase"/>
</dbReference>
<reference evidence="5 6" key="1">
    <citation type="journal article" date="2020" name="Microb. Ecol.">
        <title>Ecogenomics of the Marine Benthic Filamentous Cyanobacterium Adonisia.</title>
        <authorList>
            <person name="Walter J.M."/>
            <person name="Coutinho F.H."/>
            <person name="Leomil L."/>
            <person name="Hargreaves P.I."/>
            <person name="Campeao M.E."/>
            <person name="Vieira V.V."/>
            <person name="Silva B.S."/>
            <person name="Fistarol G.O."/>
            <person name="Salomon P.S."/>
            <person name="Sawabe T."/>
            <person name="Mino S."/>
            <person name="Hosokawa M."/>
            <person name="Miyashita H."/>
            <person name="Maruyama F."/>
            <person name="van Verk M.C."/>
            <person name="Dutilh B.E."/>
            <person name="Thompson C.C."/>
            <person name="Thompson F.L."/>
        </authorList>
    </citation>
    <scope>NUCLEOTIDE SEQUENCE [LARGE SCALE GENOMIC DNA]</scope>
    <source>
        <strain evidence="5 6">CCMR0081</strain>
    </source>
</reference>
<name>A0A6M0RJG9_9CYAN</name>
<dbReference type="SUPFAM" id="SSF52540">
    <property type="entry name" value="P-loop containing nucleoside triphosphate hydrolases"/>
    <property type="match status" value="1"/>
</dbReference>
<protein>
    <submittedName>
        <fullName evidence="5">DUF697 domain-containing protein</fullName>
    </submittedName>
</protein>
<accession>A0A6M0RJG9</accession>
<proteinExistence type="predicted"/>
<dbReference type="InterPro" id="IPR021147">
    <property type="entry name" value="DUF697"/>
</dbReference>
<keyword evidence="6" id="KW-1185">Reference proteome</keyword>
<evidence type="ECO:0000313" key="5">
    <source>
        <dbReference type="EMBL" id="NEZ55801.1"/>
    </source>
</evidence>
<dbReference type="Pfam" id="PF05128">
    <property type="entry name" value="DUF697"/>
    <property type="match status" value="1"/>
</dbReference>
<dbReference type="Proteomes" id="UP000481033">
    <property type="component" value="Unassembled WGS sequence"/>
</dbReference>
<dbReference type="EMBL" id="QXHD01000004">
    <property type="protein sequence ID" value="NEZ55801.1"/>
    <property type="molecule type" value="Genomic_DNA"/>
</dbReference>
<evidence type="ECO:0000256" key="4">
    <source>
        <dbReference type="ARBA" id="ARBA00023136"/>
    </source>
</evidence>
<organism evidence="5 6">
    <name type="scientific">Adonisia turfae CCMR0081</name>
    <dbReference type="NCBI Taxonomy" id="2292702"/>
    <lineage>
        <taxon>Bacteria</taxon>
        <taxon>Bacillati</taxon>
        <taxon>Cyanobacteriota</taxon>
        <taxon>Adonisia</taxon>
        <taxon>Adonisia turfae</taxon>
    </lineage>
</organism>
<evidence type="ECO:0000256" key="2">
    <source>
        <dbReference type="ARBA" id="ARBA00022692"/>
    </source>
</evidence>
<keyword evidence="2" id="KW-0812">Transmembrane</keyword>